<evidence type="ECO:0000313" key="3">
    <source>
        <dbReference type="Proteomes" id="UP000178168"/>
    </source>
</evidence>
<keyword evidence="1" id="KW-1133">Transmembrane helix</keyword>
<evidence type="ECO:0000256" key="1">
    <source>
        <dbReference type="SAM" id="Phobius"/>
    </source>
</evidence>
<dbReference type="Pfam" id="PF04020">
    <property type="entry name" value="Phage_holin_4_2"/>
    <property type="match status" value="1"/>
</dbReference>
<keyword evidence="1" id="KW-0472">Membrane</keyword>
<evidence type="ECO:0000313" key="2">
    <source>
        <dbReference type="EMBL" id="OHA85887.1"/>
    </source>
</evidence>
<dbReference type="AlphaFoldDB" id="A0A1G2SLF3"/>
<gene>
    <name evidence="2" type="ORF">A2591_04205</name>
</gene>
<dbReference type="PANTHER" id="PTHR37309:SF1">
    <property type="entry name" value="SLR0284 PROTEIN"/>
    <property type="match status" value="1"/>
</dbReference>
<feature type="transmembrane region" description="Helical" evidence="1">
    <location>
        <begin position="30"/>
        <end position="47"/>
    </location>
</feature>
<dbReference type="STRING" id="1802730.A2591_04205"/>
<feature type="transmembrane region" description="Helical" evidence="1">
    <location>
        <begin position="94"/>
        <end position="115"/>
    </location>
</feature>
<dbReference type="PANTHER" id="PTHR37309">
    <property type="entry name" value="SLR0284 PROTEIN"/>
    <property type="match status" value="1"/>
</dbReference>
<dbReference type="InterPro" id="IPR007165">
    <property type="entry name" value="Phage_holin_4_2"/>
</dbReference>
<organism evidence="2 3">
    <name type="scientific">Candidatus Yonathbacteria bacterium RIFOXYD1_FULL_52_36</name>
    <dbReference type="NCBI Taxonomy" id="1802730"/>
    <lineage>
        <taxon>Bacteria</taxon>
        <taxon>Candidatus Yonathiibacteriota</taxon>
    </lineage>
</organism>
<reference evidence="2 3" key="1">
    <citation type="journal article" date="2016" name="Nat. Commun.">
        <title>Thousands of microbial genomes shed light on interconnected biogeochemical processes in an aquifer system.</title>
        <authorList>
            <person name="Anantharaman K."/>
            <person name="Brown C.T."/>
            <person name="Hug L.A."/>
            <person name="Sharon I."/>
            <person name="Castelle C.J."/>
            <person name="Probst A.J."/>
            <person name="Thomas B.C."/>
            <person name="Singh A."/>
            <person name="Wilkins M.J."/>
            <person name="Karaoz U."/>
            <person name="Brodie E.L."/>
            <person name="Williams K.H."/>
            <person name="Hubbard S.S."/>
            <person name="Banfield J.F."/>
        </authorList>
    </citation>
    <scope>NUCLEOTIDE SEQUENCE [LARGE SCALE GENOMIC DNA]</scope>
</reference>
<proteinExistence type="predicted"/>
<protein>
    <recommendedName>
        <fullName evidence="4">Phage holin family protein</fullName>
    </recommendedName>
</protein>
<sequence>MNIIFKWIISALSLFAAAYCLEWLHLPGMSLDGFGTALVVSLVLGILHITVRPILLLLTLPLTIITVGLFVFVINALLFWFVASFIEGFAVDGFLGALLGALVSALITSIGYRFIDRS</sequence>
<name>A0A1G2SLF3_9BACT</name>
<evidence type="ECO:0008006" key="4">
    <source>
        <dbReference type="Google" id="ProtNLM"/>
    </source>
</evidence>
<dbReference type="EMBL" id="MHUZ01000013">
    <property type="protein sequence ID" value="OHA85887.1"/>
    <property type="molecule type" value="Genomic_DNA"/>
</dbReference>
<feature type="transmembrane region" description="Helical" evidence="1">
    <location>
        <begin position="54"/>
        <end position="82"/>
    </location>
</feature>
<accession>A0A1G2SLF3</accession>
<comment type="caution">
    <text evidence="2">The sequence shown here is derived from an EMBL/GenBank/DDBJ whole genome shotgun (WGS) entry which is preliminary data.</text>
</comment>
<dbReference type="Proteomes" id="UP000178168">
    <property type="component" value="Unassembled WGS sequence"/>
</dbReference>
<keyword evidence="1" id="KW-0812">Transmembrane</keyword>